<dbReference type="Proteomes" id="UP000050424">
    <property type="component" value="Unassembled WGS sequence"/>
</dbReference>
<feature type="signal peptide" evidence="3">
    <location>
        <begin position="1"/>
        <end position="16"/>
    </location>
</feature>
<dbReference type="InterPro" id="IPR008397">
    <property type="entry name" value="Alginate_lyase_dom"/>
</dbReference>
<comment type="caution">
    <text evidence="5">The sequence shown here is derived from an EMBL/GenBank/DDBJ whole genome shotgun (WGS) entry which is preliminary data.</text>
</comment>
<name>A0A0P7BVP7_9HYPO</name>
<dbReference type="SUPFAM" id="SSF48230">
    <property type="entry name" value="Chondroitin AC/alginate lyase"/>
    <property type="match status" value="1"/>
</dbReference>
<reference evidence="5 6" key="1">
    <citation type="submission" date="2015-09" db="EMBL/GenBank/DDBJ databases">
        <title>Draft genome of a European isolate of the apple canker pathogen Neonectria ditissima.</title>
        <authorList>
            <person name="Gomez-Cortecero A."/>
            <person name="Harrison R.J."/>
            <person name="Armitage A.D."/>
        </authorList>
    </citation>
    <scope>NUCLEOTIDE SEQUENCE [LARGE SCALE GENOMIC DNA]</scope>
    <source>
        <strain evidence="5 6">R09/05</strain>
    </source>
</reference>
<evidence type="ECO:0000256" key="2">
    <source>
        <dbReference type="ARBA" id="ARBA00023239"/>
    </source>
</evidence>
<evidence type="ECO:0000313" key="6">
    <source>
        <dbReference type="Proteomes" id="UP000050424"/>
    </source>
</evidence>
<proteinExistence type="predicted"/>
<dbReference type="GO" id="GO:0042597">
    <property type="term" value="C:periplasmic space"/>
    <property type="evidence" value="ECO:0007669"/>
    <property type="project" value="InterPro"/>
</dbReference>
<evidence type="ECO:0000259" key="4">
    <source>
        <dbReference type="Pfam" id="PF05426"/>
    </source>
</evidence>
<gene>
    <name evidence="5" type="ORF">AK830_g2063</name>
</gene>
<dbReference type="GO" id="GO:0016829">
    <property type="term" value="F:lyase activity"/>
    <property type="evidence" value="ECO:0007669"/>
    <property type="project" value="UniProtKB-KW"/>
</dbReference>
<accession>A0A0P7BVP7</accession>
<keyword evidence="6" id="KW-1185">Reference proteome</keyword>
<dbReference type="EMBL" id="LKCW01000018">
    <property type="protein sequence ID" value="KPM44496.1"/>
    <property type="molecule type" value="Genomic_DNA"/>
</dbReference>
<feature type="chain" id="PRO_5006136276" description="Alginate lyase domain-containing protein" evidence="3">
    <location>
        <begin position="17"/>
        <end position="392"/>
    </location>
</feature>
<feature type="domain" description="Alginate lyase" evidence="4">
    <location>
        <begin position="62"/>
        <end position="288"/>
    </location>
</feature>
<evidence type="ECO:0000256" key="3">
    <source>
        <dbReference type="SAM" id="SignalP"/>
    </source>
</evidence>
<evidence type="ECO:0000256" key="1">
    <source>
        <dbReference type="ARBA" id="ARBA00022729"/>
    </source>
</evidence>
<organism evidence="5 6">
    <name type="scientific">Neonectria ditissima</name>
    <dbReference type="NCBI Taxonomy" id="78410"/>
    <lineage>
        <taxon>Eukaryota</taxon>
        <taxon>Fungi</taxon>
        <taxon>Dikarya</taxon>
        <taxon>Ascomycota</taxon>
        <taxon>Pezizomycotina</taxon>
        <taxon>Sordariomycetes</taxon>
        <taxon>Hypocreomycetidae</taxon>
        <taxon>Hypocreales</taxon>
        <taxon>Nectriaceae</taxon>
        <taxon>Neonectria</taxon>
    </lineage>
</organism>
<sequence length="392" mass="43037">MAKLAVLLALAATAAAFVHPGLLHTENDFSRIKTHVDNGDEPWLAGWNKLISNSHASPTYQPNPQATVYRGSDGVHSENYRILYNDIHAAYQLAVRWKIDGSTTYADASIKILNAWSSTMKAIGGNSDGFLAAGIYGYQLANAGEIMRTYSGWSEADRTALGTLLRDVFYRDSYRFLTTHNGQPRYHYWANWDFCSLANIMATGVFTDNQTMYDYAVNYFLHGDGMGALPNFIIANHTEAGSGKILAQGQEAGRDQGHATLDISLLSVILQQAFNQGDDFFTYMTNSGLAASEYAAKYNVNEDVPFSPYYNPKYGNTTVISASSRGTLRPGFELMYSQYDNVMGLNASWTKKYVDAVNANTDGVEGGGGNYGANSGGYDYLGFGTLLYRRKA</sequence>
<keyword evidence="2" id="KW-0456">Lyase</keyword>
<dbReference type="Pfam" id="PF05426">
    <property type="entry name" value="Alginate_lyase"/>
    <property type="match status" value="1"/>
</dbReference>
<keyword evidence="1 3" id="KW-0732">Signal</keyword>
<dbReference type="OrthoDB" id="5302720at2759"/>
<dbReference type="InterPro" id="IPR008929">
    <property type="entry name" value="Chondroitin_lyas"/>
</dbReference>
<dbReference type="Gene3D" id="1.50.10.100">
    <property type="entry name" value="Chondroitin AC/alginate lyase"/>
    <property type="match status" value="1"/>
</dbReference>
<protein>
    <recommendedName>
        <fullName evidence="4">Alginate lyase domain-containing protein</fullName>
    </recommendedName>
</protein>
<evidence type="ECO:0000313" key="5">
    <source>
        <dbReference type="EMBL" id="KPM44496.1"/>
    </source>
</evidence>
<dbReference type="AlphaFoldDB" id="A0A0P7BVP7"/>